<protein>
    <recommendedName>
        <fullName evidence="3">DUF3617 domain-containing protein</fullName>
    </recommendedName>
</protein>
<accession>A0A2U8GZB3</accession>
<evidence type="ECO:0000313" key="1">
    <source>
        <dbReference type="EMBL" id="AWI79057.1"/>
    </source>
</evidence>
<dbReference type="InterPro" id="IPR022061">
    <property type="entry name" value="DUF3617"/>
</dbReference>
<dbReference type="EMBL" id="CP022188">
    <property type="protein sequence ID" value="AWI79057.1"/>
    <property type="molecule type" value="Genomic_DNA"/>
</dbReference>
<dbReference type="Proteomes" id="UP000244902">
    <property type="component" value="Chromosome"/>
</dbReference>
<reference evidence="1 2" key="1">
    <citation type="submission" date="2017-06" db="EMBL/GenBank/DDBJ databases">
        <title>Azoarcus sp. TSNA42 complete genome sequence.</title>
        <authorList>
            <person name="Woo J.-H."/>
            <person name="Kim H.-S."/>
        </authorList>
    </citation>
    <scope>NUCLEOTIDE SEQUENCE [LARGE SCALE GENOMIC DNA]</scope>
    <source>
        <strain evidence="1 2">TSNA42</strain>
    </source>
</reference>
<gene>
    <name evidence="1" type="ORF">CEW87_06580</name>
</gene>
<sequence length="233" mass="25458">MPETPDCRHGSRASFIGEACFGGQASNARCSPLRPPPRSRIPFRAGADYASQMSSSTGADIMRTSSSLLLTFVLSTTWVGTSLAEMPADMPKRKPGLWEMKTSMAEMGGMGQTFNMCVGPQTDDLIAQQDRGECAQKSYRRDGDRILFKAVCKVEGSTATIEGVFSGDFENRYSGEIRSTYAPPLQGMKSMTVKQDARWLGACRQGQKPGDITMQGMNGINVEELMKNMPRAR</sequence>
<proteinExistence type="predicted"/>
<evidence type="ECO:0000313" key="2">
    <source>
        <dbReference type="Proteomes" id="UP000244902"/>
    </source>
</evidence>
<dbReference type="AlphaFoldDB" id="A0A2U8GZB3"/>
<dbReference type="Pfam" id="PF12276">
    <property type="entry name" value="DUF3617"/>
    <property type="match status" value="1"/>
</dbReference>
<name>A0A2U8GZB3_9RHOO</name>
<evidence type="ECO:0008006" key="3">
    <source>
        <dbReference type="Google" id="ProtNLM"/>
    </source>
</evidence>
<organism evidence="1 2">
    <name type="scientific">Parazoarcus communis</name>
    <dbReference type="NCBI Taxonomy" id="41977"/>
    <lineage>
        <taxon>Bacteria</taxon>
        <taxon>Pseudomonadati</taxon>
        <taxon>Pseudomonadota</taxon>
        <taxon>Betaproteobacteria</taxon>
        <taxon>Rhodocyclales</taxon>
        <taxon>Zoogloeaceae</taxon>
        <taxon>Parazoarcus</taxon>
    </lineage>
</organism>